<evidence type="ECO:0000313" key="3">
    <source>
        <dbReference type="Proteomes" id="UP000515307"/>
    </source>
</evidence>
<proteinExistence type="predicted"/>
<dbReference type="KEGG" id="sfiy:F0344_07995"/>
<gene>
    <name evidence="2" type="ORF">F0344_07995</name>
</gene>
<evidence type="ECO:0000313" key="2">
    <source>
        <dbReference type="EMBL" id="QNE74560.1"/>
    </source>
</evidence>
<dbReference type="EMBL" id="CP045702">
    <property type="protein sequence ID" value="QNE74560.1"/>
    <property type="molecule type" value="Genomic_DNA"/>
</dbReference>
<reference evidence="3" key="1">
    <citation type="submission" date="2019-10" db="EMBL/GenBank/DDBJ databases">
        <title>Antimicrobial potential of Antarctic Bacteria.</title>
        <authorList>
            <person name="Benaud N."/>
            <person name="Edwards R.J."/>
            <person name="Ferrari B.C."/>
        </authorList>
    </citation>
    <scope>NUCLEOTIDE SEQUENCE [LARGE SCALE GENOMIC DNA]</scope>
    <source>
        <strain evidence="3">NBSH44</strain>
    </source>
</reference>
<keyword evidence="3" id="KW-1185">Reference proteome</keyword>
<protein>
    <submittedName>
        <fullName evidence="2">Uncharacterized protein</fullName>
    </submittedName>
</protein>
<feature type="region of interest" description="Disordered" evidence="1">
    <location>
        <begin position="96"/>
        <end position="128"/>
    </location>
</feature>
<name>A0A7G7BGU5_9ACTN</name>
<accession>A0A7G7BGU5</accession>
<dbReference type="Proteomes" id="UP000515307">
    <property type="component" value="Chromosome"/>
</dbReference>
<organism evidence="2 3">
    <name type="scientific">Streptomyces finlayi</name>
    <dbReference type="NCBI Taxonomy" id="67296"/>
    <lineage>
        <taxon>Bacteria</taxon>
        <taxon>Bacillati</taxon>
        <taxon>Actinomycetota</taxon>
        <taxon>Actinomycetes</taxon>
        <taxon>Kitasatosporales</taxon>
        <taxon>Streptomycetaceae</taxon>
        <taxon>Streptomyces</taxon>
    </lineage>
</organism>
<dbReference type="AlphaFoldDB" id="A0A7G7BGU5"/>
<evidence type="ECO:0000256" key="1">
    <source>
        <dbReference type="SAM" id="MobiDB-lite"/>
    </source>
</evidence>
<feature type="compositionally biased region" description="Low complexity" evidence="1">
    <location>
        <begin position="98"/>
        <end position="114"/>
    </location>
</feature>
<dbReference type="RefSeq" id="WP_185298115.1">
    <property type="nucleotide sequence ID" value="NZ_CP045702.1"/>
</dbReference>
<sequence length="128" mass="13463">MKDGHWNLAKLAEASAQVSHAGALCARAIHARTETLLYDDADETPEASRTVLAEAAEKMGFASQVYVGLAQQLSRRTLSAAAQQEDQRLIQHALAELGTPGTPSAAAPAAENSLPPLPAIRGAAPRKR</sequence>